<sequence length="75" mass="8008">QVNAVPSSAPVQPSSSSPVQHEQLIHRQPPPQKETPGPVIVVSTNTMPVKQQQKIPAKVADLIKVLPSSQVVVTE</sequence>
<evidence type="ECO:0000313" key="2">
    <source>
        <dbReference type="EMBL" id="CAF4720174.1"/>
    </source>
</evidence>
<feature type="region of interest" description="Disordered" evidence="1">
    <location>
        <begin position="1"/>
        <end position="37"/>
    </location>
</feature>
<proteinExistence type="predicted"/>
<gene>
    <name evidence="2" type="ORF">UJA718_LOCUS37208</name>
</gene>
<feature type="compositionally biased region" description="Low complexity" evidence="1">
    <location>
        <begin position="1"/>
        <end position="20"/>
    </location>
</feature>
<organism evidence="2 3">
    <name type="scientific">Rotaria socialis</name>
    <dbReference type="NCBI Taxonomy" id="392032"/>
    <lineage>
        <taxon>Eukaryota</taxon>
        <taxon>Metazoa</taxon>
        <taxon>Spiralia</taxon>
        <taxon>Gnathifera</taxon>
        <taxon>Rotifera</taxon>
        <taxon>Eurotatoria</taxon>
        <taxon>Bdelloidea</taxon>
        <taxon>Philodinida</taxon>
        <taxon>Philodinidae</taxon>
        <taxon>Rotaria</taxon>
    </lineage>
</organism>
<reference evidence="2" key="1">
    <citation type="submission" date="2021-02" db="EMBL/GenBank/DDBJ databases">
        <authorList>
            <person name="Nowell W R."/>
        </authorList>
    </citation>
    <scope>NUCLEOTIDE SEQUENCE</scope>
</reference>
<keyword evidence="3" id="KW-1185">Reference proteome</keyword>
<name>A0A821JTN5_9BILA</name>
<dbReference type="AlphaFoldDB" id="A0A821JTN5"/>
<evidence type="ECO:0000256" key="1">
    <source>
        <dbReference type="SAM" id="MobiDB-lite"/>
    </source>
</evidence>
<feature type="non-terminal residue" evidence="2">
    <location>
        <position position="75"/>
    </location>
</feature>
<dbReference type="EMBL" id="CAJOBP010036733">
    <property type="protein sequence ID" value="CAF4720174.1"/>
    <property type="molecule type" value="Genomic_DNA"/>
</dbReference>
<evidence type="ECO:0000313" key="3">
    <source>
        <dbReference type="Proteomes" id="UP000663873"/>
    </source>
</evidence>
<comment type="caution">
    <text evidence="2">The sequence shown here is derived from an EMBL/GenBank/DDBJ whole genome shotgun (WGS) entry which is preliminary data.</text>
</comment>
<protein>
    <submittedName>
        <fullName evidence="2">Uncharacterized protein</fullName>
    </submittedName>
</protein>
<feature type="non-terminal residue" evidence="2">
    <location>
        <position position="1"/>
    </location>
</feature>
<dbReference type="Proteomes" id="UP000663873">
    <property type="component" value="Unassembled WGS sequence"/>
</dbReference>
<accession>A0A821JTN5</accession>